<evidence type="ECO:0000313" key="6">
    <source>
        <dbReference type="Proteomes" id="UP001500383"/>
    </source>
</evidence>
<keyword evidence="1" id="KW-0285">Flavoprotein</keyword>
<evidence type="ECO:0000313" key="5">
    <source>
        <dbReference type="EMBL" id="GAA1699980.1"/>
    </source>
</evidence>
<organism evidence="5 6">
    <name type="scientific">Dietzia cercidiphylli</name>
    <dbReference type="NCBI Taxonomy" id="498199"/>
    <lineage>
        <taxon>Bacteria</taxon>
        <taxon>Bacillati</taxon>
        <taxon>Actinomycetota</taxon>
        <taxon>Actinomycetes</taxon>
        <taxon>Mycobacteriales</taxon>
        <taxon>Dietziaceae</taxon>
        <taxon>Dietzia</taxon>
    </lineage>
</organism>
<dbReference type="InterPro" id="IPR036188">
    <property type="entry name" value="FAD/NAD-bd_sf"/>
</dbReference>
<evidence type="ECO:0000256" key="3">
    <source>
        <dbReference type="SAM" id="MobiDB-lite"/>
    </source>
</evidence>
<dbReference type="EMBL" id="BAAAQG010000003">
    <property type="protein sequence ID" value="GAA1699980.1"/>
    <property type="molecule type" value="Genomic_DNA"/>
</dbReference>
<protein>
    <recommendedName>
        <fullName evidence="4">FAD-dependent oxidoreductase 2 FAD-binding domain-containing protein</fullName>
    </recommendedName>
</protein>
<evidence type="ECO:0000256" key="1">
    <source>
        <dbReference type="ARBA" id="ARBA00022630"/>
    </source>
</evidence>
<evidence type="ECO:0000256" key="2">
    <source>
        <dbReference type="ARBA" id="ARBA00023002"/>
    </source>
</evidence>
<dbReference type="Pfam" id="PF00890">
    <property type="entry name" value="FAD_binding_2"/>
    <property type="match status" value="1"/>
</dbReference>
<accession>A0ABP4UAF3</accession>
<reference evidence="6" key="1">
    <citation type="journal article" date="2019" name="Int. J. Syst. Evol. Microbiol.">
        <title>The Global Catalogue of Microorganisms (GCM) 10K type strain sequencing project: providing services to taxonomists for standard genome sequencing and annotation.</title>
        <authorList>
            <consortium name="The Broad Institute Genomics Platform"/>
            <consortium name="The Broad Institute Genome Sequencing Center for Infectious Disease"/>
            <person name="Wu L."/>
            <person name="Ma J."/>
        </authorList>
    </citation>
    <scope>NUCLEOTIDE SEQUENCE [LARGE SCALE GENOMIC DNA]</scope>
    <source>
        <strain evidence="6">JCM 16002</strain>
    </source>
</reference>
<keyword evidence="2" id="KW-0560">Oxidoreductase</keyword>
<dbReference type="Gene3D" id="3.50.50.60">
    <property type="entry name" value="FAD/NAD(P)-binding domain"/>
    <property type="match status" value="1"/>
</dbReference>
<keyword evidence="6" id="KW-1185">Reference proteome</keyword>
<name>A0ABP4UAF3_9ACTN</name>
<feature type="region of interest" description="Disordered" evidence="3">
    <location>
        <begin position="1"/>
        <end position="26"/>
    </location>
</feature>
<proteinExistence type="predicted"/>
<evidence type="ECO:0000259" key="4">
    <source>
        <dbReference type="Pfam" id="PF00890"/>
    </source>
</evidence>
<feature type="domain" description="FAD-dependent oxidoreductase 2 FAD-binding" evidence="4">
    <location>
        <begin position="53"/>
        <end position="85"/>
    </location>
</feature>
<sequence>MPNLDARPVFPGKSRIDPPVPAPVPADRARILDTRPTLGAMDRGPQRHADAADVIVIGSGFGGAVSALRLAEQGLTVLVLEQGRRHSPDDLLAARRDPRRYLWMPGLGLRGFFWQRVLRHVGIIGGAGVGRRQHRVGRGVARAEGRVLHRPRLARVRRRLAR</sequence>
<gene>
    <name evidence="5" type="ORF">GCM10009831_05470</name>
</gene>
<dbReference type="Proteomes" id="UP001500383">
    <property type="component" value="Unassembled WGS sequence"/>
</dbReference>
<dbReference type="SUPFAM" id="SSF51905">
    <property type="entry name" value="FAD/NAD(P)-binding domain"/>
    <property type="match status" value="1"/>
</dbReference>
<comment type="caution">
    <text evidence="5">The sequence shown here is derived from an EMBL/GenBank/DDBJ whole genome shotgun (WGS) entry which is preliminary data.</text>
</comment>
<dbReference type="InterPro" id="IPR003953">
    <property type="entry name" value="FAD-dep_OxRdtase_2_FAD-bd"/>
</dbReference>